<dbReference type="Proteomes" id="UP001218188">
    <property type="component" value="Unassembled WGS sequence"/>
</dbReference>
<dbReference type="Gene3D" id="3.40.50.720">
    <property type="entry name" value="NAD(P)-binding Rossmann-like Domain"/>
    <property type="match status" value="1"/>
</dbReference>
<evidence type="ECO:0000256" key="1">
    <source>
        <dbReference type="ARBA" id="ARBA00022450"/>
    </source>
</evidence>
<dbReference type="EMBL" id="JARJCM010000005">
    <property type="protein sequence ID" value="KAJ7045257.1"/>
    <property type="molecule type" value="Genomic_DNA"/>
</dbReference>
<dbReference type="Pfam" id="PF23562">
    <property type="entry name" value="AMP-binding_C_3"/>
    <property type="match status" value="1"/>
</dbReference>
<keyword evidence="3" id="KW-1133">Transmembrane helix</keyword>
<dbReference type="AlphaFoldDB" id="A0AAD6TGI5"/>
<evidence type="ECO:0000313" key="6">
    <source>
        <dbReference type="EMBL" id="KAJ7045257.1"/>
    </source>
</evidence>
<comment type="caution">
    <text evidence="6">The sequence shown here is derived from an EMBL/GenBank/DDBJ whole genome shotgun (WGS) entry which is preliminary data.</text>
</comment>
<keyword evidence="3" id="KW-0472">Membrane</keyword>
<keyword evidence="2" id="KW-0597">Phosphoprotein</keyword>
<keyword evidence="7" id="KW-1185">Reference proteome</keyword>
<evidence type="ECO:0000259" key="5">
    <source>
        <dbReference type="SMART" id="SM00823"/>
    </source>
</evidence>
<dbReference type="InterPro" id="IPR042099">
    <property type="entry name" value="ANL_N_sf"/>
</dbReference>
<evidence type="ECO:0000313" key="7">
    <source>
        <dbReference type="Proteomes" id="UP001218188"/>
    </source>
</evidence>
<dbReference type="InterPro" id="IPR051414">
    <property type="entry name" value="Adenylate-forming_Reductase"/>
</dbReference>
<sequence length="1040" mass="114050">MSDPMRPPVDCSLNLEEIIDLHIARENRGVAYIFANEDSDITEITHLEFVRAAHRVAHILRPQRRGPERQVLAIIALTDVLIYQTIVAGCIIAGIVPFLISHRNSTAAIFQLLNNTSSHRVLTTKGFLAKTMDALSTDLATKNPPYQLSMEEIPLLGQIYPHLGHETTEHPFVPYPGPTTRTALDEVALHGSAFPSSCCAVSHACFAELCTQTVELSPRQAVGALPAFHSYGMMLQLCNPMLAGGTVCIYPPASTTTGYVIPVNPTPQNAIENAKRTKATGISAVPAFLVEWQSPEHIAYLKSLNLLMYGGGPLPLRVGDFLFSQGVNVVPAYGGSECEHTSILVSPKWTPAEWAWLRFSKRSKIRWMPQADGTFECQFLSVSETHQMAVENLSDRHPTKPDLYRIIGRLDDVLIMANGEKTVPGPMEDIMMASPLIKSAVMFGRERNQVGVLIEPNAQHTLDPGDGQQLANFQNLIWLPLTWPSRQTAPAFARIYKEMILVTDPERPVIRTPKKTVIKKATVALYQKEIEELYDTIEASGDAASDVEPPSSWTLRDLQPWLKAQASIVADRDLRGDSDLFNQGFDSLNATFLRHRIVGGLHNSNDEKAKRAANKIPQNFVYNHPSVGELARAILALMNGDTNGTDEGKNTIIEEMIAKYSEGSDGGMVDRETKASTRAVVLLTGSTGGLGTHLLQILLNLASVRRVYAFNRRGRAPLAERQKAAFLDRGLDAKLLSSDKLVYLEGDTTSQNLGLPLDVWMEVRDTITIVIHNAWMLDFNKTLSSFEPHVKGTRNLIDLARQGANNSGVRFMFTSSVGTGLGWDSNRGPFPEELQLTADAAIGSGYSESKYVSERILAASGLEATSFRIGQITGSSSNGAWATTDWVPAFVKSSIALGNFPSDPSGVVAWLPPEAIAKAIIDVGLSAEKPSFAINLVHPRPVAWDVVISSMAGELPLIPFVNWVQQLQDRSAGATAKDIENIPAIKLLGFFKAMSAGAANLEFSTAKAQTTSESMRLLKTLSEEDVQRWMHYWREKAFVN</sequence>
<proteinExistence type="predicted"/>
<dbReference type="PANTHER" id="PTHR43439:SF2">
    <property type="entry name" value="ENZYME, PUTATIVE (JCVI)-RELATED"/>
    <property type="match status" value="1"/>
</dbReference>
<dbReference type="InterPro" id="IPR036291">
    <property type="entry name" value="NAD(P)-bd_dom_sf"/>
</dbReference>
<name>A0AAD6TGI5_9AGAR</name>
<dbReference type="SUPFAM" id="SSF47336">
    <property type="entry name" value="ACP-like"/>
    <property type="match status" value="1"/>
</dbReference>
<dbReference type="SMART" id="SM00822">
    <property type="entry name" value="PKS_KR"/>
    <property type="match status" value="1"/>
</dbReference>
<evidence type="ECO:0000259" key="4">
    <source>
        <dbReference type="SMART" id="SM00822"/>
    </source>
</evidence>
<reference evidence="6" key="1">
    <citation type="submission" date="2023-03" db="EMBL/GenBank/DDBJ databases">
        <title>Massive genome expansion in bonnet fungi (Mycena s.s.) driven by repeated elements and novel gene families across ecological guilds.</title>
        <authorList>
            <consortium name="Lawrence Berkeley National Laboratory"/>
            <person name="Harder C.B."/>
            <person name="Miyauchi S."/>
            <person name="Viragh M."/>
            <person name="Kuo A."/>
            <person name="Thoen E."/>
            <person name="Andreopoulos B."/>
            <person name="Lu D."/>
            <person name="Skrede I."/>
            <person name="Drula E."/>
            <person name="Henrissat B."/>
            <person name="Morin E."/>
            <person name="Kohler A."/>
            <person name="Barry K."/>
            <person name="LaButti K."/>
            <person name="Morin E."/>
            <person name="Salamov A."/>
            <person name="Lipzen A."/>
            <person name="Mereny Z."/>
            <person name="Hegedus B."/>
            <person name="Baldrian P."/>
            <person name="Stursova M."/>
            <person name="Weitz H."/>
            <person name="Taylor A."/>
            <person name="Grigoriev I.V."/>
            <person name="Nagy L.G."/>
            <person name="Martin F."/>
            <person name="Kauserud H."/>
        </authorList>
    </citation>
    <scope>NUCLEOTIDE SEQUENCE</scope>
    <source>
        <strain evidence="6">CBHHK200</strain>
    </source>
</reference>
<dbReference type="SUPFAM" id="SSF51735">
    <property type="entry name" value="NAD(P)-binding Rossmann-fold domains"/>
    <property type="match status" value="1"/>
</dbReference>
<feature type="domain" description="Polyketide synthase-like phosphopantetheine-binding" evidence="5">
    <location>
        <begin position="555"/>
        <end position="638"/>
    </location>
</feature>
<dbReference type="InterPro" id="IPR036736">
    <property type="entry name" value="ACP-like_sf"/>
</dbReference>
<dbReference type="InterPro" id="IPR020806">
    <property type="entry name" value="PKS_PP-bd"/>
</dbReference>
<gene>
    <name evidence="6" type="ORF">C8F04DRAFT_1068226</name>
</gene>
<dbReference type="Gene3D" id="3.40.50.12780">
    <property type="entry name" value="N-terminal domain of ligase-like"/>
    <property type="match status" value="1"/>
</dbReference>
<accession>A0AAD6TGI5</accession>
<dbReference type="GO" id="GO:0031177">
    <property type="term" value="F:phosphopantetheine binding"/>
    <property type="evidence" value="ECO:0007669"/>
    <property type="project" value="InterPro"/>
</dbReference>
<dbReference type="Pfam" id="PF07993">
    <property type="entry name" value="NAD_binding_4"/>
    <property type="match status" value="1"/>
</dbReference>
<dbReference type="SUPFAM" id="SSF56801">
    <property type="entry name" value="Acetyl-CoA synthetase-like"/>
    <property type="match status" value="1"/>
</dbReference>
<dbReference type="InterPro" id="IPR013120">
    <property type="entry name" value="FAR_NAD-bd"/>
</dbReference>
<evidence type="ECO:0000256" key="3">
    <source>
        <dbReference type="SAM" id="Phobius"/>
    </source>
</evidence>
<dbReference type="InterPro" id="IPR000873">
    <property type="entry name" value="AMP-dep_synth/lig_dom"/>
</dbReference>
<dbReference type="PANTHER" id="PTHR43439">
    <property type="entry name" value="PHENYLACETATE-COENZYME A LIGASE"/>
    <property type="match status" value="1"/>
</dbReference>
<dbReference type="InterPro" id="IPR057326">
    <property type="entry name" value="KR_dom"/>
</dbReference>
<dbReference type="SMART" id="SM00823">
    <property type="entry name" value="PKS_PP"/>
    <property type="match status" value="1"/>
</dbReference>
<feature type="domain" description="Ketoreductase" evidence="4">
    <location>
        <begin position="679"/>
        <end position="875"/>
    </location>
</feature>
<feature type="transmembrane region" description="Helical" evidence="3">
    <location>
        <begin position="71"/>
        <end position="100"/>
    </location>
</feature>
<keyword evidence="3" id="KW-0812">Transmembrane</keyword>
<dbReference type="Pfam" id="PF00501">
    <property type="entry name" value="AMP-binding"/>
    <property type="match status" value="1"/>
</dbReference>
<protein>
    <submittedName>
        <fullName evidence="6">Acetyl-CoA synthetase-like protein</fullName>
    </submittedName>
</protein>
<evidence type="ECO:0000256" key="2">
    <source>
        <dbReference type="ARBA" id="ARBA00022553"/>
    </source>
</evidence>
<keyword evidence="1" id="KW-0596">Phosphopantetheine</keyword>
<organism evidence="6 7">
    <name type="scientific">Mycena alexandri</name>
    <dbReference type="NCBI Taxonomy" id="1745969"/>
    <lineage>
        <taxon>Eukaryota</taxon>
        <taxon>Fungi</taxon>
        <taxon>Dikarya</taxon>
        <taxon>Basidiomycota</taxon>
        <taxon>Agaricomycotina</taxon>
        <taxon>Agaricomycetes</taxon>
        <taxon>Agaricomycetidae</taxon>
        <taxon>Agaricales</taxon>
        <taxon>Marasmiineae</taxon>
        <taxon>Mycenaceae</taxon>
        <taxon>Mycena</taxon>
    </lineage>
</organism>